<reference evidence="2 3" key="1">
    <citation type="journal article" date="2012" name="New Phytol.">
        <title>Insight into trade-off between wood decay and parasitism from the genome of a fungal forest pathogen.</title>
        <authorList>
            <person name="Olson A."/>
            <person name="Aerts A."/>
            <person name="Asiegbu F."/>
            <person name="Belbahri L."/>
            <person name="Bouzid O."/>
            <person name="Broberg A."/>
            <person name="Canback B."/>
            <person name="Coutinho P.M."/>
            <person name="Cullen D."/>
            <person name="Dalman K."/>
            <person name="Deflorio G."/>
            <person name="van Diepen L.T."/>
            <person name="Dunand C."/>
            <person name="Duplessis S."/>
            <person name="Durling M."/>
            <person name="Gonthier P."/>
            <person name="Grimwood J."/>
            <person name="Fossdal C.G."/>
            <person name="Hansson D."/>
            <person name="Henrissat B."/>
            <person name="Hietala A."/>
            <person name="Himmelstrand K."/>
            <person name="Hoffmeister D."/>
            <person name="Hogberg N."/>
            <person name="James T.Y."/>
            <person name="Karlsson M."/>
            <person name="Kohler A."/>
            <person name="Kues U."/>
            <person name="Lee Y.H."/>
            <person name="Lin Y.C."/>
            <person name="Lind M."/>
            <person name="Lindquist E."/>
            <person name="Lombard V."/>
            <person name="Lucas S."/>
            <person name="Lunden K."/>
            <person name="Morin E."/>
            <person name="Murat C."/>
            <person name="Park J."/>
            <person name="Raffaello T."/>
            <person name="Rouze P."/>
            <person name="Salamov A."/>
            <person name="Schmutz J."/>
            <person name="Solheim H."/>
            <person name="Stahlberg J."/>
            <person name="Velez H."/>
            <person name="de Vries R.P."/>
            <person name="Wiebenga A."/>
            <person name="Woodward S."/>
            <person name="Yakovlev I."/>
            <person name="Garbelotto M."/>
            <person name="Martin F."/>
            <person name="Grigoriev I.V."/>
            <person name="Stenlid J."/>
        </authorList>
    </citation>
    <scope>NUCLEOTIDE SEQUENCE [LARGE SCALE GENOMIC DNA]</scope>
    <source>
        <strain evidence="2 3">TC 32-1</strain>
    </source>
</reference>
<organism evidence="2 3">
    <name type="scientific">Heterobasidion irregulare (strain TC 32-1)</name>
    <dbReference type="NCBI Taxonomy" id="747525"/>
    <lineage>
        <taxon>Eukaryota</taxon>
        <taxon>Fungi</taxon>
        <taxon>Dikarya</taxon>
        <taxon>Basidiomycota</taxon>
        <taxon>Agaricomycotina</taxon>
        <taxon>Agaricomycetes</taxon>
        <taxon>Russulales</taxon>
        <taxon>Bondarzewiaceae</taxon>
        <taxon>Heterobasidion</taxon>
        <taxon>Heterobasidion annosum species complex</taxon>
    </lineage>
</organism>
<evidence type="ECO:0000313" key="3">
    <source>
        <dbReference type="Proteomes" id="UP000030671"/>
    </source>
</evidence>
<evidence type="ECO:0000313" key="2">
    <source>
        <dbReference type="EMBL" id="ETW75000.1"/>
    </source>
</evidence>
<dbReference type="GeneID" id="20674514"/>
<dbReference type="HOGENOM" id="CLU_1098619_0_0_1"/>
<feature type="region of interest" description="Disordered" evidence="1">
    <location>
        <begin position="208"/>
        <end position="228"/>
    </location>
</feature>
<evidence type="ECO:0000256" key="1">
    <source>
        <dbReference type="SAM" id="MobiDB-lite"/>
    </source>
</evidence>
<dbReference type="Proteomes" id="UP000030671">
    <property type="component" value="Unassembled WGS sequence"/>
</dbReference>
<keyword evidence="3" id="KW-1185">Reference proteome</keyword>
<gene>
    <name evidence="2" type="ORF">HETIRDRAFT_431164</name>
</gene>
<dbReference type="EMBL" id="KI925467">
    <property type="protein sequence ID" value="ETW75000.1"/>
    <property type="molecule type" value="Genomic_DNA"/>
</dbReference>
<name>W4JPI3_HETIT</name>
<accession>W4JPI3</accession>
<proteinExistence type="predicted"/>
<protein>
    <submittedName>
        <fullName evidence="2">Uncharacterized protein</fullName>
    </submittedName>
</protein>
<dbReference type="KEGG" id="hir:HETIRDRAFT_431164"/>
<dbReference type="AlphaFoldDB" id="W4JPI3"/>
<sequence length="253" mass="28077">MTLQPSGSFPPYSTVLEELLLLECTMIWSRGYKCRRASETASSEVGLLSERASIQRPANVSLLRTQKFTVYPSVESLTYESRPHAGPSHVEFPYAESTTSALPVLRDRLPVNRGPNDIYDEDTHGFLTETQLALQLYAEDLQLSTMIAELTIEDVAELQGQQMGKGRDDASPSDAALVLELYAEEAQLCIRIQNDHLFALKIHEAENGSSSPAEEITTPQTTVRSDTPRGMQNAHLQLVQIPGQCQQRTHLCC</sequence>
<feature type="compositionally biased region" description="Polar residues" evidence="1">
    <location>
        <begin position="208"/>
        <end position="225"/>
    </location>
</feature>
<dbReference type="InParanoid" id="W4JPI3"/>
<dbReference type="RefSeq" id="XP_009553452.1">
    <property type="nucleotide sequence ID" value="XM_009555157.1"/>
</dbReference>